<feature type="chain" id="PRO_5047037152" evidence="5">
    <location>
        <begin position="23"/>
        <end position="527"/>
    </location>
</feature>
<dbReference type="PANTHER" id="PTHR30290:SF10">
    <property type="entry name" value="PERIPLASMIC OLIGOPEPTIDE-BINDING PROTEIN-RELATED"/>
    <property type="match status" value="1"/>
</dbReference>
<organism evidence="7 8">
    <name type="scientific">Streptomyces cynarae</name>
    <dbReference type="NCBI Taxonomy" id="2981134"/>
    <lineage>
        <taxon>Bacteria</taxon>
        <taxon>Bacillati</taxon>
        <taxon>Actinomycetota</taxon>
        <taxon>Actinomycetes</taxon>
        <taxon>Kitasatosporales</taxon>
        <taxon>Streptomycetaceae</taxon>
        <taxon>Streptomyces</taxon>
    </lineage>
</organism>
<evidence type="ECO:0000313" key="7">
    <source>
        <dbReference type="EMBL" id="UXY18561.1"/>
    </source>
</evidence>
<evidence type="ECO:0000256" key="1">
    <source>
        <dbReference type="ARBA" id="ARBA00004196"/>
    </source>
</evidence>
<keyword evidence="4 5" id="KW-0732">Signal</keyword>
<dbReference type="PANTHER" id="PTHR30290">
    <property type="entry name" value="PERIPLASMIC BINDING COMPONENT OF ABC TRANSPORTER"/>
    <property type="match status" value="1"/>
</dbReference>
<accession>A0ABY6DZY5</accession>
<evidence type="ECO:0000256" key="5">
    <source>
        <dbReference type="SAM" id="SignalP"/>
    </source>
</evidence>
<evidence type="ECO:0000256" key="2">
    <source>
        <dbReference type="ARBA" id="ARBA00005695"/>
    </source>
</evidence>
<comment type="subcellular location">
    <subcellularLocation>
        <location evidence="1">Cell envelope</location>
    </subcellularLocation>
</comment>
<dbReference type="EMBL" id="CP106793">
    <property type="protein sequence ID" value="UXY18561.1"/>
    <property type="molecule type" value="Genomic_DNA"/>
</dbReference>
<dbReference type="RefSeq" id="WP_263228797.1">
    <property type="nucleotide sequence ID" value="NZ_CP106793.1"/>
</dbReference>
<feature type="signal peptide" evidence="5">
    <location>
        <begin position="1"/>
        <end position="22"/>
    </location>
</feature>
<proteinExistence type="inferred from homology"/>
<keyword evidence="3" id="KW-0813">Transport</keyword>
<dbReference type="InterPro" id="IPR039424">
    <property type="entry name" value="SBP_5"/>
</dbReference>
<reference evidence="7" key="1">
    <citation type="submission" date="2022-10" db="EMBL/GenBank/DDBJ databases">
        <authorList>
            <person name="Mo P."/>
        </authorList>
    </citation>
    <scope>NUCLEOTIDE SEQUENCE</scope>
    <source>
        <strain evidence="7">HUAS 13-4</strain>
    </source>
</reference>
<feature type="domain" description="Solute-binding protein family 5" evidence="6">
    <location>
        <begin position="80"/>
        <end position="443"/>
    </location>
</feature>
<evidence type="ECO:0000256" key="4">
    <source>
        <dbReference type="ARBA" id="ARBA00022729"/>
    </source>
</evidence>
<evidence type="ECO:0000256" key="3">
    <source>
        <dbReference type="ARBA" id="ARBA00022448"/>
    </source>
</evidence>
<dbReference type="CDD" id="cd08519">
    <property type="entry name" value="PBP2_NikA_DppA_OppA_like_20"/>
    <property type="match status" value="1"/>
</dbReference>
<dbReference type="Gene3D" id="3.10.105.10">
    <property type="entry name" value="Dipeptide-binding Protein, Domain 3"/>
    <property type="match status" value="1"/>
</dbReference>
<dbReference type="Pfam" id="PF00496">
    <property type="entry name" value="SBP_bac_5"/>
    <property type="match status" value="1"/>
</dbReference>
<dbReference type="PROSITE" id="PS51257">
    <property type="entry name" value="PROKAR_LIPOPROTEIN"/>
    <property type="match status" value="1"/>
</dbReference>
<evidence type="ECO:0000259" key="6">
    <source>
        <dbReference type="Pfam" id="PF00496"/>
    </source>
</evidence>
<protein>
    <submittedName>
        <fullName evidence="7">ABC transporter substrate-binding protein</fullName>
    </submittedName>
</protein>
<sequence>MRVFNRNRLRRLAAITSLSLVAGCGALSSQSSDDKGPIVVGTTSAPSTLDPAASWDSSWELFRNVYQTLLNYPDGAVLPGPDAAESCGFTDRTNLLYRCVLRKGLTFSNGDKLDARSVKYSIDRIKRINVSGGPAGLLGSLQRVEVRGDREVVFHLNEPDATFPFVLATPAMSIVDPADYPATRVREDGGISGSGPYTLRSYEEGKEARLTRNGRYEGYADRKNDAVTIRYFQDSAGMVDALKNHKIDITYRGLASSDIVALQRHESSGGIQLVENPGIEISYLVFNPKDPWAGKLAVRKAVAQVVDRAAIAHNVYKDTVEPLYSMVPAGLTGHTTPFFDDYGDPSTAKARKILTAAGITQRVPLTLWYTTDRYGSETGPEFQALKQQLENSGLFQVTLKSRPWKTYVDGYQKGEYPVFGRGWFPDFPDPDNYIAPFVGEQNALGTPYPSPEISKVLLPQSRRESDRANVVKEFQQAQQILVNDARLLPLWQGKQFLAASEDISGGERALDPSTIMMMWELYRKTSW</sequence>
<dbReference type="Gene3D" id="3.40.190.10">
    <property type="entry name" value="Periplasmic binding protein-like II"/>
    <property type="match status" value="1"/>
</dbReference>
<name>A0ABY6DZY5_9ACTN</name>
<evidence type="ECO:0000313" key="8">
    <source>
        <dbReference type="Proteomes" id="UP001061298"/>
    </source>
</evidence>
<dbReference type="Proteomes" id="UP001061298">
    <property type="component" value="Chromosome"/>
</dbReference>
<dbReference type="SUPFAM" id="SSF53850">
    <property type="entry name" value="Periplasmic binding protein-like II"/>
    <property type="match status" value="1"/>
</dbReference>
<keyword evidence="8" id="KW-1185">Reference proteome</keyword>
<gene>
    <name evidence="7" type="ORF">N8I84_07340</name>
</gene>
<dbReference type="InterPro" id="IPR030678">
    <property type="entry name" value="Peptide/Ni-bd"/>
</dbReference>
<dbReference type="InterPro" id="IPR000914">
    <property type="entry name" value="SBP_5_dom"/>
</dbReference>
<dbReference type="PIRSF" id="PIRSF002741">
    <property type="entry name" value="MppA"/>
    <property type="match status" value="1"/>
</dbReference>
<comment type="similarity">
    <text evidence="2">Belongs to the bacterial solute-binding protein 5 family.</text>
</comment>